<evidence type="ECO:0000313" key="3">
    <source>
        <dbReference type="Proteomes" id="UP001064390"/>
    </source>
</evidence>
<keyword evidence="3" id="KW-1185">Reference proteome</keyword>
<dbReference type="Proteomes" id="UP001064390">
    <property type="component" value="Chromosome"/>
</dbReference>
<evidence type="ECO:0000313" key="2">
    <source>
        <dbReference type="EMBL" id="UXI80247.1"/>
    </source>
</evidence>
<keyword evidence="1" id="KW-0812">Transmembrane</keyword>
<protein>
    <submittedName>
        <fullName evidence="2">ABC transporter permease</fullName>
    </submittedName>
</protein>
<keyword evidence="1" id="KW-0472">Membrane</keyword>
<proteinExistence type="predicted"/>
<feature type="non-terminal residue" evidence="2">
    <location>
        <position position="103"/>
    </location>
</feature>
<dbReference type="EMBL" id="CP104697">
    <property type="protein sequence ID" value="UXI80247.1"/>
    <property type="molecule type" value="Genomic_DNA"/>
</dbReference>
<accession>A0ABY6BWW9</accession>
<evidence type="ECO:0000256" key="1">
    <source>
        <dbReference type="SAM" id="Phobius"/>
    </source>
</evidence>
<name>A0ABY6BWW9_9ACTN</name>
<sequence>MSRAEARLPVRVPGPLWSLGLLRSELSVTFRRWRTLALLGVLAAVPVLVGIAVRIETSDGSSLGPGGGGGWGGPASISEIGHNGLCPGFDALAAHRPLILPVA</sequence>
<keyword evidence="1" id="KW-1133">Transmembrane helix</keyword>
<feature type="transmembrane region" description="Helical" evidence="1">
    <location>
        <begin position="36"/>
        <end position="55"/>
    </location>
</feature>
<organism evidence="2 3">
    <name type="scientific">Streptomyces vinaceusdrappus</name>
    <dbReference type="NCBI Taxonomy" id="67376"/>
    <lineage>
        <taxon>Bacteria</taxon>
        <taxon>Bacillati</taxon>
        <taxon>Actinomycetota</taxon>
        <taxon>Actinomycetes</taxon>
        <taxon>Kitasatosporales</taxon>
        <taxon>Streptomycetaceae</taxon>
        <taxon>Streptomyces</taxon>
        <taxon>Streptomyces rochei group</taxon>
    </lineage>
</organism>
<gene>
    <name evidence="2" type="ORF">N6Q81_20585</name>
</gene>
<reference evidence="2" key="1">
    <citation type="submission" date="2022-09" db="EMBL/GenBank/DDBJ databases">
        <title>Streptomyces vinaceusdrappus strain AC-40.</title>
        <authorList>
            <person name="Sedeek A.M."/>
            <person name="Salah I."/>
            <person name="Kamel H.L."/>
            <person name="Soltan M.A."/>
            <person name="Elsayed T.R."/>
        </authorList>
    </citation>
    <scope>NUCLEOTIDE SEQUENCE</scope>
    <source>
        <strain evidence="2">AC-40</strain>
    </source>
</reference>